<evidence type="ECO:0000313" key="2">
    <source>
        <dbReference type="Proteomes" id="UP001549773"/>
    </source>
</evidence>
<evidence type="ECO:0000313" key="1">
    <source>
        <dbReference type="EMBL" id="MET7030761.1"/>
    </source>
</evidence>
<keyword evidence="2" id="KW-1185">Reference proteome</keyword>
<accession>A0ABV2TZP4</accession>
<dbReference type="Proteomes" id="UP001549773">
    <property type="component" value="Unassembled WGS sequence"/>
</dbReference>
<reference evidence="1 2" key="1">
    <citation type="submission" date="2024-07" db="EMBL/GenBank/DDBJ databases">
        <title>The genome sequence of type strain Sediminicola luteus GDMCC 1.2596T.</title>
        <authorList>
            <person name="Liu Y."/>
        </authorList>
    </citation>
    <scope>NUCLEOTIDE SEQUENCE [LARGE SCALE GENOMIC DNA]</scope>
    <source>
        <strain evidence="1 2">GDMCC 1.2596</strain>
    </source>
</reference>
<dbReference type="RefSeq" id="WP_354619549.1">
    <property type="nucleotide sequence ID" value="NZ_JBEWYP010000011.1"/>
</dbReference>
<evidence type="ECO:0008006" key="3">
    <source>
        <dbReference type="Google" id="ProtNLM"/>
    </source>
</evidence>
<organism evidence="1 2">
    <name type="scientific">Sediminicola luteus</name>
    <dbReference type="NCBI Taxonomy" id="319238"/>
    <lineage>
        <taxon>Bacteria</taxon>
        <taxon>Pseudomonadati</taxon>
        <taxon>Bacteroidota</taxon>
        <taxon>Flavobacteriia</taxon>
        <taxon>Flavobacteriales</taxon>
        <taxon>Flavobacteriaceae</taxon>
        <taxon>Sediminicola</taxon>
    </lineage>
</organism>
<dbReference type="EMBL" id="JBEWYP010000011">
    <property type="protein sequence ID" value="MET7030761.1"/>
    <property type="molecule type" value="Genomic_DNA"/>
</dbReference>
<gene>
    <name evidence="1" type="ORF">ABXZ32_15235</name>
</gene>
<sequence length="131" mass="14648">MILILKDQMMGKVISAVLLIVLVCFGCTDRDDTVTMANIRVKNVSSINFDSVQVGAEDKIHENVTPNGFSDYLEYETAYSYDYIKITSGEEGVFILQPIDFVGETPLSPGFYTYELNVLETGEVQLNFVID</sequence>
<name>A0ABV2TZP4_9FLAO</name>
<comment type="caution">
    <text evidence="1">The sequence shown here is derived from an EMBL/GenBank/DDBJ whole genome shotgun (WGS) entry which is preliminary data.</text>
</comment>
<protein>
    <recommendedName>
        <fullName evidence="3">DUF4625 domain-containing protein</fullName>
    </recommendedName>
</protein>
<proteinExistence type="predicted"/>